<dbReference type="Pfam" id="PF10326">
    <property type="entry name" value="7TM_GPCR_Str"/>
    <property type="match status" value="1"/>
</dbReference>
<dbReference type="PANTHER" id="PTHR45907">
    <property type="entry name" value="SERPENTINE RECEPTOR, CLASS J"/>
    <property type="match status" value="1"/>
</dbReference>
<sequence length="116" mass="13833">MWGVVTVTALGDRRMTIAYVALYTVPFALMNIPFIYRFWAVRYPHLLILFIRKKFIALLATAPISEFIAWFVTSTLFYEFLYFHHYMYLIASFTLDGDDDETNVAMFRNEFELRYV</sequence>
<keyword evidence="2" id="KW-1185">Reference proteome</keyword>
<organism evidence="1 2">
    <name type="scientific">Pristionchus pacificus</name>
    <name type="common">Parasitic nematode worm</name>
    <dbReference type="NCBI Taxonomy" id="54126"/>
    <lineage>
        <taxon>Eukaryota</taxon>
        <taxon>Metazoa</taxon>
        <taxon>Ecdysozoa</taxon>
        <taxon>Nematoda</taxon>
        <taxon>Chromadorea</taxon>
        <taxon>Rhabditida</taxon>
        <taxon>Rhabditina</taxon>
        <taxon>Diplogasteromorpha</taxon>
        <taxon>Diplogasteroidea</taxon>
        <taxon>Neodiplogasteridae</taxon>
        <taxon>Pristionchus</taxon>
    </lineage>
</organism>
<protein>
    <submittedName>
        <fullName evidence="1">G protein-coupled receptor</fullName>
    </submittedName>
</protein>
<gene>
    <name evidence="1" type="primary">WBGene00279280</name>
</gene>
<name>A0A2A6CM24_PRIPA</name>
<proteinExistence type="predicted"/>
<reference evidence="1" key="2">
    <citation type="submission" date="2022-06" db="UniProtKB">
        <authorList>
            <consortium name="EnsemblMetazoa"/>
        </authorList>
    </citation>
    <scope>IDENTIFICATION</scope>
    <source>
        <strain evidence="1">PS312</strain>
    </source>
</reference>
<evidence type="ECO:0000313" key="1">
    <source>
        <dbReference type="EnsemblMetazoa" id="PPA40911.1"/>
    </source>
</evidence>
<dbReference type="EnsemblMetazoa" id="PPA40911.1">
    <property type="protein sequence ID" value="PPA40911.1"/>
    <property type="gene ID" value="WBGene00279280"/>
</dbReference>
<reference evidence="2" key="1">
    <citation type="journal article" date="2008" name="Nat. Genet.">
        <title>The Pristionchus pacificus genome provides a unique perspective on nematode lifestyle and parasitism.</title>
        <authorList>
            <person name="Dieterich C."/>
            <person name="Clifton S.W."/>
            <person name="Schuster L.N."/>
            <person name="Chinwalla A."/>
            <person name="Delehaunty K."/>
            <person name="Dinkelacker I."/>
            <person name="Fulton L."/>
            <person name="Fulton R."/>
            <person name="Godfrey J."/>
            <person name="Minx P."/>
            <person name="Mitreva M."/>
            <person name="Roeseler W."/>
            <person name="Tian H."/>
            <person name="Witte H."/>
            <person name="Yang S.P."/>
            <person name="Wilson R.K."/>
            <person name="Sommer R.J."/>
        </authorList>
    </citation>
    <scope>NUCLEOTIDE SEQUENCE [LARGE SCALE GENOMIC DNA]</scope>
    <source>
        <strain evidence="2">PS312</strain>
    </source>
</reference>
<evidence type="ECO:0000313" key="2">
    <source>
        <dbReference type="Proteomes" id="UP000005239"/>
    </source>
</evidence>
<dbReference type="InterPro" id="IPR019423">
    <property type="entry name" value="7TM_GPCR_serpentine_rcpt_Srj"/>
</dbReference>
<accession>A0A2A6CM24</accession>
<dbReference type="Proteomes" id="UP000005239">
    <property type="component" value="Unassembled WGS sequence"/>
</dbReference>
<dbReference type="AlphaFoldDB" id="A0A2A6CM24"/>
<dbReference type="PANTHER" id="PTHR45907:SF16">
    <property type="entry name" value="SERPENTINE RECEPTOR, CLASS J"/>
    <property type="match status" value="1"/>
</dbReference>
<dbReference type="InterPro" id="IPR019428">
    <property type="entry name" value="7TM_GPCR_serpentine_rcpt_Str"/>
</dbReference>
<accession>A0A8R1UUJ5</accession>